<evidence type="ECO:0000256" key="1">
    <source>
        <dbReference type="ARBA" id="ARBA00022679"/>
    </source>
</evidence>
<dbReference type="Gene3D" id="3.40.630.30">
    <property type="match status" value="1"/>
</dbReference>
<keyword evidence="2" id="KW-0012">Acyltransferase</keyword>
<protein>
    <submittedName>
        <fullName evidence="4">Putative acetyltransferase</fullName>
    </submittedName>
</protein>
<sequence>MIVRPATPDDAPACAGIVSAWIEATDWMPGGPSRDDLEAMMRKGFPIREAWVAETEDGEIAGYLSMRPHEDHIIGLYTSEPGSGAGKALLDHAKGKRDYLQLNSHLPNRAAHRFYEREGFVMVEQDLEGTDGVPEVRMEWRR</sequence>
<dbReference type="InterPro" id="IPR016181">
    <property type="entry name" value="Acyl_CoA_acyltransferase"/>
</dbReference>
<dbReference type="PATRIC" id="fig|935700.4.peg.1493"/>
<dbReference type="Proteomes" id="UP000032232">
    <property type="component" value="Unassembled WGS sequence"/>
</dbReference>
<proteinExistence type="predicted"/>
<comment type="caution">
    <text evidence="4">The sequence shown here is derived from an EMBL/GenBank/DDBJ whole genome shotgun (WGS) entry which is preliminary data.</text>
</comment>
<feature type="domain" description="N-acetyltransferase" evidence="3">
    <location>
        <begin position="1"/>
        <end position="142"/>
    </location>
</feature>
<dbReference type="RefSeq" id="WP_043918269.1">
    <property type="nucleotide sequence ID" value="NZ_FZPF01000006.1"/>
</dbReference>
<keyword evidence="5" id="KW-1185">Reference proteome</keyword>
<dbReference type="EMBL" id="JYFE01000025">
    <property type="protein sequence ID" value="KIT16943.1"/>
    <property type="molecule type" value="Genomic_DNA"/>
</dbReference>
<dbReference type="Pfam" id="PF13673">
    <property type="entry name" value="Acetyltransf_10"/>
    <property type="match status" value="1"/>
</dbReference>
<dbReference type="InterPro" id="IPR050832">
    <property type="entry name" value="Bact_Acetyltransf"/>
</dbReference>
<gene>
    <name evidence="4" type="ORF">jaqu_14420</name>
</gene>
<organism evidence="4 5">
    <name type="scientific">Jannaschia aquimarina</name>
    <dbReference type="NCBI Taxonomy" id="935700"/>
    <lineage>
        <taxon>Bacteria</taxon>
        <taxon>Pseudomonadati</taxon>
        <taxon>Pseudomonadota</taxon>
        <taxon>Alphaproteobacteria</taxon>
        <taxon>Rhodobacterales</taxon>
        <taxon>Roseobacteraceae</taxon>
        <taxon>Jannaschia</taxon>
    </lineage>
</organism>
<dbReference type="AlphaFoldDB" id="A0A0D1DAI5"/>
<dbReference type="InterPro" id="IPR000182">
    <property type="entry name" value="GNAT_dom"/>
</dbReference>
<name>A0A0D1DAI5_9RHOB</name>
<reference evidence="4 5" key="1">
    <citation type="submission" date="2015-02" db="EMBL/GenBank/DDBJ databases">
        <title>Genome Sequence of Jannaschia aquimarina DSM28248, a member of the Roseobacter clade.</title>
        <authorList>
            <person name="Voget S."/>
            <person name="Daniel R."/>
        </authorList>
    </citation>
    <scope>NUCLEOTIDE SEQUENCE [LARGE SCALE GENOMIC DNA]</scope>
    <source>
        <strain evidence="4 5">GSW-M26</strain>
    </source>
</reference>
<dbReference type="OrthoDB" id="9797417at2"/>
<dbReference type="PANTHER" id="PTHR43877:SF2">
    <property type="entry name" value="AMINOALKYLPHOSPHONATE N-ACETYLTRANSFERASE-RELATED"/>
    <property type="match status" value="1"/>
</dbReference>
<keyword evidence="1 4" id="KW-0808">Transferase</keyword>
<dbReference type="CDD" id="cd04301">
    <property type="entry name" value="NAT_SF"/>
    <property type="match status" value="1"/>
</dbReference>
<evidence type="ECO:0000256" key="2">
    <source>
        <dbReference type="ARBA" id="ARBA00023315"/>
    </source>
</evidence>
<dbReference type="PROSITE" id="PS51186">
    <property type="entry name" value="GNAT"/>
    <property type="match status" value="1"/>
</dbReference>
<evidence type="ECO:0000313" key="4">
    <source>
        <dbReference type="EMBL" id="KIT16943.1"/>
    </source>
</evidence>
<dbReference type="STRING" id="935700.jaqu_14420"/>
<dbReference type="SUPFAM" id="SSF55729">
    <property type="entry name" value="Acyl-CoA N-acyltransferases (Nat)"/>
    <property type="match status" value="1"/>
</dbReference>
<evidence type="ECO:0000313" key="5">
    <source>
        <dbReference type="Proteomes" id="UP000032232"/>
    </source>
</evidence>
<accession>A0A0D1DAI5</accession>
<evidence type="ECO:0000259" key="3">
    <source>
        <dbReference type="PROSITE" id="PS51186"/>
    </source>
</evidence>
<dbReference type="GO" id="GO:0016747">
    <property type="term" value="F:acyltransferase activity, transferring groups other than amino-acyl groups"/>
    <property type="evidence" value="ECO:0007669"/>
    <property type="project" value="InterPro"/>
</dbReference>
<dbReference type="PANTHER" id="PTHR43877">
    <property type="entry name" value="AMINOALKYLPHOSPHONATE N-ACETYLTRANSFERASE-RELATED-RELATED"/>
    <property type="match status" value="1"/>
</dbReference>